<dbReference type="OrthoDB" id="9810730at2"/>
<dbReference type="CDD" id="cd17546">
    <property type="entry name" value="REC_hyHK_CKI1_RcsC-like"/>
    <property type="match status" value="1"/>
</dbReference>
<dbReference type="FunFam" id="3.30.565.10:FF:000010">
    <property type="entry name" value="Sensor histidine kinase RcsC"/>
    <property type="match status" value="1"/>
</dbReference>
<feature type="domain" description="PAC" evidence="23">
    <location>
        <begin position="891"/>
        <end position="944"/>
    </location>
</feature>
<dbReference type="SMART" id="SM00091">
    <property type="entry name" value="PAS"/>
    <property type="match status" value="4"/>
</dbReference>
<dbReference type="GO" id="GO:0005886">
    <property type="term" value="C:plasma membrane"/>
    <property type="evidence" value="ECO:0007669"/>
    <property type="project" value="UniProtKB-SubCell"/>
</dbReference>
<dbReference type="Pfam" id="PF01627">
    <property type="entry name" value="Hpt"/>
    <property type="match status" value="1"/>
</dbReference>
<keyword evidence="7 19" id="KW-0812">Transmembrane</keyword>
<dbReference type="RefSeq" id="WP_094060730.1">
    <property type="nucleotide sequence ID" value="NZ_CP022530.1"/>
</dbReference>
<dbReference type="SUPFAM" id="SSF47226">
    <property type="entry name" value="Histidine-containing phosphotransfer domain, HPT domain"/>
    <property type="match status" value="1"/>
</dbReference>
<dbReference type="Gene3D" id="1.10.287.130">
    <property type="match status" value="1"/>
</dbReference>
<evidence type="ECO:0000256" key="9">
    <source>
        <dbReference type="ARBA" id="ARBA00022777"/>
    </source>
</evidence>
<dbReference type="Gene3D" id="3.30.450.40">
    <property type="match status" value="1"/>
</dbReference>
<dbReference type="SUPFAM" id="SSF47384">
    <property type="entry name" value="Homodimeric domain of signal transducing histidine kinase"/>
    <property type="match status" value="1"/>
</dbReference>
<comment type="catalytic activity">
    <reaction evidence="1">
        <text>ATP + protein L-histidine = ADP + protein N-phospho-L-histidine.</text>
        <dbReference type="EC" id="2.7.13.3"/>
    </reaction>
</comment>
<evidence type="ECO:0000256" key="1">
    <source>
        <dbReference type="ARBA" id="ARBA00000085"/>
    </source>
</evidence>
<evidence type="ECO:0000256" key="19">
    <source>
        <dbReference type="SAM" id="Phobius"/>
    </source>
</evidence>
<dbReference type="Pfam" id="PF13188">
    <property type="entry name" value="PAS_8"/>
    <property type="match status" value="1"/>
</dbReference>
<feature type="transmembrane region" description="Helical" evidence="19">
    <location>
        <begin position="20"/>
        <end position="42"/>
    </location>
</feature>
<dbReference type="KEGG" id="bsan:CHH28_13085"/>
<evidence type="ECO:0000256" key="14">
    <source>
        <dbReference type="ARBA" id="ARBA00064003"/>
    </source>
</evidence>
<evidence type="ECO:0000256" key="6">
    <source>
        <dbReference type="ARBA" id="ARBA00022679"/>
    </source>
</evidence>
<dbReference type="InterPro" id="IPR036097">
    <property type="entry name" value="HisK_dim/P_sf"/>
</dbReference>
<dbReference type="SUPFAM" id="SSF55781">
    <property type="entry name" value="GAF domain-like"/>
    <property type="match status" value="1"/>
</dbReference>
<dbReference type="InterPro" id="IPR036890">
    <property type="entry name" value="HATPase_C_sf"/>
</dbReference>
<keyword evidence="10" id="KW-0067">ATP-binding</keyword>
<dbReference type="PROSITE" id="PS50113">
    <property type="entry name" value="PAC"/>
    <property type="match status" value="2"/>
</dbReference>
<dbReference type="Pfam" id="PF00072">
    <property type="entry name" value="Response_reg"/>
    <property type="match status" value="1"/>
</dbReference>
<dbReference type="CDD" id="cd00088">
    <property type="entry name" value="HPT"/>
    <property type="match status" value="1"/>
</dbReference>
<accession>A0A222FLK5</accession>
<evidence type="ECO:0000256" key="12">
    <source>
        <dbReference type="ARBA" id="ARBA00023012"/>
    </source>
</evidence>
<dbReference type="PROSITE" id="PS50109">
    <property type="entry name" value="HIS_KIN"/>
    <property type="match status" value="1"/>
</dbReference>
<dbReference type="InterPro" id="IPR035965">
    <property type="entry name" value="PAS-like_dom_sf"/>
</dbReference>
<feature type="transmembrane region" description="Helical" evidence="19">
    <location>
        <begin position="321"/>
        <end position="343"/>
    </location>
</feature>
<dbReference type="InterPro" id="IPR001789">
    <property type="entry name" value="Sig_transdc_resp-reg_receiver"/>
</dbReference>
<evidence type="ECO:0000256" key="4">
    <source>
        <dbReference type="ARBA" id="ARBA00022475"/>
    </source>
</evidence>
<protein>
    <recommendedName>
        <fullName evidence="15">Sensory/regulatory protein RpfC</fullName>
        <ecNumber evidence="3">2.7.13.3</ecNumber>
    </recommendedName>
</protein>
<dbReference type="GO" id="GO:0000155">
    <property type="term" value="F:phosphorelay sensor kinase activity"/>
    <property type="evidence" value="ECO:0007669"/>
    <property type="project" value="InterPro"/>
</dbReference>
<dbReference type="SMART" id="SM00387">
    <property type="entry name" value="HATPase_c"/>
    <property type="match status" value="1"/>
</dbReference>
<comment type="subunit">
    <text evidence="14">At low DSF concentrations, interacts with RpfF.</text>
</comment>
<dbReference type="InterPro" id="IPR000700">
    <property type="entry name" value="PAS-assoc_C"/>
</dbReference>
<dbReference type="Gene3D" id="1.20.120.160">
    <property type="entry name" value="HPT domain"/>
    <property type="match status" value="1"/>
</dbReference>
<dbReference type="SUPFAM" id="SSF52172">
    <property type="entry name" value="CheY-like"/>
    <property type="match status" value="2"/>
</dbReference>
<dbReference type="InterPro" id="IPR008207">
    <property type="entry name" value="Sig_transdc_His_kin_Hpt_dom"/>
</dbReference>
<dbReference type="CDD" id="cd00130">
    <property type="entry name" value="PAS"/>
    <property type="match status" value="3"/>
</dbReference>
<evidence type="ECO:0000256" key="3">
    <source>
        <dbReference type="ARBA" id="ARBA00012438"/>
    </source>
</evidence>
<comment type="subcellular location">
    <subcellularLocation>
        <location evidence="2">Cell membrane</location>
        <topology evidence="2">Multi-pass membrane protein</topology>
    </subcellularLocation>
</comment>
<evidence type="ECO:0000259" key="24">
    <source>
        <dbReference type="PROSITE" id="PS50894"/>
    </source>
</evidence>
<dbReference type="Proteomes" id="UP000202440">
    <property type="component" value="Chromosome"/>
</dbReference>
<feature type="domain" description="Response regulatory" evidence="21">
    <location>
        <begin position="1453"/>
        <end position="1569"/>
    </location>
</feature>
<evidence type="ECO:0000256" key="16">
    <source>
        <dbReference type="PROSITE-ProRule" id="PRU00110"/>
    </source>
</evidence>
<dbReference type="Gene3D" id="2.10.70.100">
    <property type="match status" value="1"/>
</dbReference>
<dbReference type="EMBL" id="CP022530">
    <property type="protein sequence ID" value="ASP39552.1"/>
    <property type="molecule type" value="Genomic_DNA"/>
</dbReference>
<dbReference type="Pfam" id="PF00512">
    <property type="entry name" value="HisKA"/>
    <property type="match status" value="1"/>
</dbReference>
<comment type="caution">
    <text evidence="17">Lacks conserved residue(s) required for the propagation of feature annotation.</text>
</comment>
<dbReference type="Pfam" id="PF01590">
    <property type="entry name" value="GAF"/>
    <property type="match status" value="1"/>
</dbReference>
<evidence type="ECO:0000259" key="22">
    <source>
        <dbReference type="PROSITE" id="PS50112"/>
    </source>
</evidence>
<keyword evidence="12" id="KW-0902">Two-component regulatory system</keyword>
<dbReference type="Gene3D" id="3.30.565.10">
    <property type="entry name" value="Histidine kinase-like ATPase, C-terminal domain"/>
    <property type="match status" value="1"/>
</dbReference>
<evidence type="ECO:0000256" key="7">
    <source>
        <dbReference type="ARBA" id="ARBA00022692"/>
    </source>
</evidence>
<dbReference type="PANTHER" id="PTHR45339">
    <property type="entry name" value="HYBRID SIGNAL TRANSDUCTION HISTIDINE KINASE J"/>
    <property type="match status" value="1"/>
</dbReference>
<dbReference type="InterPro" id="IPR000014">
    <property type="entry name" value="PAS"/>
</dbReference>
<evidence type="ECO:0000256" key="2">
    <source>
        <dbReference type="ARBA" id="ARBA00004651"/>
    </source>
</evidence>
<dbReference type="InterPro" id="IPR003594">
    <property type="entry name" value="HATPase_dom"/>
</dbReference>
<keyword evidence="4" id="KW-1003">Cell membrane</keyword>
<dbReference type="PROSITE" id="PS50112">
    <property type="entry name" value="PAS"/>
    <property type="match status" value="2"/>
</dbReference>
<keyword evidence="11 19" id="KW-1133">Transmembrane helix</keyword>
<dbReference type="SUPFAM" id="SSF55874">
    <property type="entry name" value="ATPase domain of HSP90 chaperone/DNA topoisomerase II/histidine kinase"/>
    <property type="match status" value="1"/>
</dbReference>
<organism evidence="25 26">
    <name type="scientific">Bacterioplanes sanyensis</name>
    <dbReference type="NCBI Taxonomy" id="1249553"/>
    <lineage>
        <taxon>Bacteria</taxon>
        <taxon>Pseudomonadati</taxon>
        <taxon>Pseudomonadota</taxon>
        <taxon>Gammaproteobacteria</taxon>
        <taxon>Oceanospirillales</taxon>
        <taxon>Oceanospirillaceae</taxon>
        <taxon>Bacterioplanes</taxon>
    </lineage>
</organism>
<dbReference type="InterPro" id="IPR004358">
    <property type="entry name" value="Sig_transdc_His_kin-like_C"/>
</dbReference>
<dbReference type="SMART" id="SM00073">
    <property type="entry name" value="HPT"/>
    <property type="match status" value="1"/>
</dbReference>
<dbReference type="Gene3D" id="3.30.450.20">
    <property type="entry name" value="PAS domain"/>
    <property type="match status" value="5"/>
</dbReference>
<dbReference type="SUPFAM" id="SSF55785">
    <property type="entry name" value="PYP-like sensor domain (PAS domain)"/>
    <property type="match status" value="5"/>
</dbReference>
<evidence type="ECO:0000256" key="8">
    <source>
        <dbReference type="ARBA" id="ARBA00022741"/>
    </source>
</evidence>
<dbReference type="SMART" id="SM00388">
    <property type="entry name" value="HisKA"/>
    <property type="match status" value="1"/>
</dbReference>
<dbReference type="EC" id="2.7.13.3" evidence="3"/>
<dbReference type="PROSITE" id="PS50894">
    <property type="entry name" value="HPT"/>
    <property type="match status" value="1"/>
</dbReference>
<dbReference type="InterPro" id="IPR003661">
    <property type="entry name" value="HisK_dim/P_dom"/>
</dbReference>
<reference evidence="25 26" key="1">
    <citation type="submission" date="2017-07" db="EMBL/GenBank/DDBJ databases">
        <title>Annotated genome sequence of Bacterioplanes sanyensis isolated from Red Sea.</title>
        <authorList>
            <person name="Rehman Z.U."/>
        </authorList>
    </citation>
    <scope>NUCLEOTIDE SEQUENCE [LARGE SCALE GENOMIC DNA]</scope>
    <source>
        <strain evidence="25 26">NV9</strain>
    </source>
</reference>
<dbReference type="InterPro" id="IPR005467">
    <property type="entry name" value="His_kinase_dom"/>
</dbReference>
<keyword evidence="8" id="KW-0547">Nucleotide-binding</keyword>
<evidence type="ECO:0000259" key="20">
    <source>
        <dbReference type="PROSITE" id="PS50109"/>
    </source>
</evidence>
<dbReference type="CDD" id="cd16922">
    <property type="entry name" value="HATPase_EvgS-ArcB-TorS-like"/>
    <property type="match status" value="1"/>
</dbReference>
<dbReference type="InterPro" id="IPR013655">
    <property type="entry name" value="PAS_fold_3"/>
</dbReference>
<dbReference type="InterPro" id="IPR036641">
    <property type="entry name" value="HPT_dom_sf"/>
</dbReference>
<keyword evidence="26" id="KW-1185">Reference proteome</keyword>
<evidence type="ECO:0000313" key="25">
    <source>
        <dbReference type="EMBL" id="ASP39552.1"/>
    </source>
</evidence>
<dbReference type="PANTHER" id="PTHR45339:SF1">
    <property type="entry name" value="HYBRID SIGNAL TRANSDUCTION HISTIDINE KINASE J"/>
    <property type="match status" value="1"/>
</dbReference>
<proteinExistence type="predicted"/>
<dbReference type="InterPro" id="IPR003018">
    <property type="entry name" value="GAF"/>
</dbReference>
<dbReference type="FunFam" id="1.10.287.130:FF:000002">
    <property type="entry name" value="Two-component osmosensing histidine kinase"/>
    <property type="match status" value="1"/>
</dbReference>
<dbReference type="SMART" id="SM00448">
    <property type="entry name" value="REC"/>
    <property type="match status" value="1"/>
</dbReference>
<dbReference type="Pfam" id="PF08447">
    <property type="entry name" value="PAS_3"/>
    <property type="match status" value="3"/>
</dbReference>
<evidence type="ECO:0000256" key="10">
    <source>
        <dbReference type="ARBA" id="ARBA00022840"/>
    </source>
</evidence>
<dbReference type="Pfam" id="PF13426">
    <property type="entry name" value="PAS_9"/>
    <property type="match status" value="1"/>
</dbReference>
<dbReference type="SMART" id="SM00086">
    <property type="entry name" value="PAC"/>
    <property type="match status" value="4"/>
</dbReference>
<feature type="compositionally biased region" description="Polar residues" evidence="18">
    <location>
        <begin position="1720"/>
        <end position="1739"/>
    </location>
</feature>
<dbReference type="Pfam" id="PF02518">
    <property type="entry name" value="HATPase_c"/>
    <property type="match status" value="1"/>
</dbReference>
<keyword evidence="9" id="KW-0418">Kinase</keyword>
<name>A0A222FLK5_9GAMM</name>
<feature type="modified residue" description="4-aspartylphosphate" evidence="17">
    <location>
        <position position="1639"/>
    </location>
</feature>
<evidence type="ECO:0000256" key="18">
    <source>
        <dbReference type="SAM" id="MobiDB-lite"/>
    </source>
</evidence>
<feature type="domain" description="HPt" evidence="24">
    <location>
        <begin position="1783"/>
        <end position="1887"/>
    </location>
</feature>
<dbReference type="Gene3D" id="3.40.50.2300">
    <property type="match status" value="2"/>
</dbReference>
<evidence type="ECO:0000256" key="13">
    <source>
        <dbReference type="ARBA" id="ARBA00023136"/>
    </source>
</evidence>
<dbReference type="CDD" id="cd00082">
    <property type="entry name" value="HisKA"/>
    <property type="match status" value="1"/>
</dbReference>
<keyword evidence="13 19" id="KW-0472">Membrane</keyword>
<evidence type="ECO:0000259" key="23">
    <source>
        <dbReference type="PROSITE" id="PS50113"/>
    </source>
</evidence>
<gene>
    <name evidence="25" type="ORF">CHH28_13085</name>
</gene>
<feature type="domain" description="PAS" evidence="22">
    <location>
        <begin position="430"/>
        <end position="460"/>
    </location>
</feature>
<feature type="domain" description="Histidine kinase" evidence="20">
    <location>
        <begin position="1219"/>
        <end position="1440"/>
    </location>
</feature>
<dbReference type="GO" id="GO:0005524">
    <property type="term" value="F:ATP binding"/>
    <property type="evidence" value="ECO:0007669"/>
    <property type="project" value="UniProtKB-KW"/>
</dbReference>
<feature type="domain" description="PAC" evidence="23">
    <location>
        <begin position="1020"/>
        <end position="1072"/>
    </location>
</feature>
<evidence type="ECO:0000313" key="26">
    <source>
        <dbReference type="Proteomes" id="UP000202440"/>
    </source>
</evidence>
<dbReference type="InterPro" id="IPR001610">
    <property type="entry name" value="PAC"/>
</dbReference>
<sequence length="1962" mass="219811">MSNSFGKEATSGTTLRRFILWRLLVIVLLPVVAISAISIWQADQQLSDKAKRQLIAKAEHKADVLQRWLNLRLNDARLYARAAQVDGDLAALKQHQAANRLSTEQLLNTPEWQRLQRSFAERTQVLTGTDRLFGNVLLLDTQGTVILSSEATELLGQNVMAAGRNAALQHAVEHVLDHGLDHMSDEWSREAQDAFHAWYVTELRSSDQLTGLVALHLDFSRLLTLLDSGETQQRNLIINAEGQPRSRVALFEYAGDPGPPVDALPEQARSRSWHQYYSLDGTAVAGVSQAIVAGEHTWYLLTETPMVQLAMASQQLIETGLMYALLVLLFSLAASVVLAQHMASPISQLARYSHQTSDTTTSANVSVQQDVVAPPPIGIAELDAVQTELFNTATLQRRHDELIRDSLLKSHQHLATLSDQKAALDQHCIIVYVDSEGIIRDANRHFCELTGYTPEELLNQPLAELTPAPFGSTAWQIERQLQQHKRWHGITHGRDRRHQSFWLQTTVIPLSRRQGTMYVCTDVTSQQRTQQTLNELHQITADVNQTLTQRINAMLELGCRIFELPIGIVSHIRDTTYTVQYAHAAEGQVKPGDTFALGDTYCSLTLSANGPKAYHHAGMSDIAEHPCYKTFQLEAYLGCPMRVQGQRYGTVNFSSPETRLRPFSEQDLELVQLISQWISNEIGRDLGREALQRNDRLLQQVSEQARMGGWEVDLLRGEVYWSPMTRRIHRVPDSFQPNLEEGINFYKPGRSRERIQEVVQLGIEQGTPWDEMLQIITYDGEEIWVQARGQAEFVDGQCVRLFGSFQDVNDQIIEQQRNALVLKSTAVGIWDWHIASGKTVFNERWAEIIGYSLAELEPTDINTWTSVVHPQDLQESERLLQQHFEEKTDIYVCEARIRHKEGHWVWILDTGQVVERGDNGEPLRMIGTHLDITERKQAEQHLEEVNTRLTLARDAVGMGIWDIDLTTGKLDWDSGMFALYGITEEQFHNSINDWIVCLHPTDKERASTEFKSSLERSQSFNSEFRIVSHPDGLRHIQANAHILRGADGQAIRVIGANYDITPLRQQQQQSERALSMIEASLEATDNGVLVTSNEGQILRWNQRFMEMWQLKISAEEMASLNHKQLLQHIVPQLRHTQWVDQQMQELYDNPDQGAFDLIECQDGRTFERSSLPMMLERRAIGRVWNYRDITSQQQNQQALIEARQQAEAALIAKSQFLASMSHEIRTPMNGVLGMLDLLQNTPLTEEQQHRINLARSSAQALLSLINDILDFSKIEAQKLSIAEERFDLVSMASDCVEGLAQLAQDKGLEVIINTAGVACREVLGDEGRSRQILTNLLGNAIKFTDQGEVEVTLSTSADNNGCHRIELAVRDTGIGIDPQAVATLFEAFSQVDASNTRRFGGTGLGLAIVRQLLQLMHGDIEVDSKPGHGSTFIAHWYVPEAWPREDSSTGSKRLLIISPQQRNNDSVLASLAHLGAEGQAADTIESAQQLLAQQRFDCILLEPEQALAENDNGEVAAWLLKQQHQCRQVLMTPMRFHTEPNALKQAGIDWWFPKPVTEQDLVRALDESASAHWNQRNEVFGQGNWQHLLLVEDNQVNQLVASELLAALGYRVSVANNGLEALEKLQGSVDDPIELVLMDCQMPELDGFDTTRRIRQGGAGAGYRQVPIVAMTANAMDGDKQACLDAGMDDYLSKPVNVAAIQQKLAQWLPSPFEHHPSQPAETASNDTQSNDTQPNDGNPSDIPPKDAHPSHTPPNDTRDSEAQPMDTPIWLKEEALQRLMGNEKLLQRLTQLFNDEQPARMDAIQQHIEQQDFDTLSATAHTLKGVAGNLGAPALQAVAAELEHAAREQQTSQLPELWPKLQHASDAFIAAINATDSPASEATSAKTELSEEHIQQLQNLQQQLELANYIDINAFPVLEAQFSDVETNTAVSQIRDAVLRLDSDSAQTKLTTLLATSPSTR</sequence>
<dbReference type="NCBIfam" id="TIGR00229">
    <property type="entry name" value="sensory_box"/>
    <property type="match status" value="2"/>
</dbReference>
<evidence type="ECO:0000256" key="11">
    <source>
        <dbReference type="ARBA" id="ARBA00022989"/>
    </source>
</evidence>
<evidence type="ECO:0000259" key="21">
    <source>
        <dbReference type="PROSITE" id="PS50110"/>
    </source>
</evidence>
<evidence type="ECO:0000256" key="5">
    <source>
        <dbReference type="ARBA" id="ARBA00022553"/>
    </source>
</evidence>
<dbReference type="InterPro" id="IPR029016">
    <property type="entry name" value="GAF-like_dom_sf"/>
</dbReference>
<dbReference type="PROSITE" id="PS50110">
    <property type="entry name" value="RESPONSE_REGULATORY"/>
    <property type="match status" value="2"/>
</dbReference>
<feature type="modified residue" description="Phosphohistidine" evidence="16">
    <location>
        <position position="1822"/>
    </location>
</feature>
<evidence type="ECO:0000256" key="15">
    <source>
        <dbReference type="ARBA" id="ARBA00068150"/>
    </source>
</evidence>
<feature type="region of interest" description="Disordered" evidence="18">
    <location>
        <begin position="1711"/>
        <end position="1764"/>
    </location>
</feature>
<feature type="domain" description="PAS" evidence="22">
    <location>
        <begin position="814"/>
        <end position="887"/>
    </location>
</feature>
<evidence type="ECO:0000256" key="17">
    <source>
        <dbReference type="PROSITE-ProRule" id="PRU00169"/>
    </source>
</evidence>
<feature type="domain" description="Response regulatory" evidence="21">
    <location>
        <begin position="1587"/>
        <end position="1709"/>
    </location>
</feature>
<keyword evidence="5 17" id="KW-0597">Phosphoprotein</keyword>
<keyword evidence="6" id="KW-0808">Transferase</keyword>
<dbReference type="InterPro" id="IPR011006">
    <property type="entry name" value="CheY-like_superfamily"/>
</dbReference>
<dbReference type="PRINTS" id="PR00344">
    <property type="entry name" value="BCTRLSENSOR"/>
</dbReference>